<gene>
    <name evidence="1" type="ORF">RDB_LOCUS191836</name>
</gene>
<reference evidence="1" key="1">
    <citation type="submission" date="2021-01" db="EMBL/GenBank/DDBJ databases">
        <authorList>
            <person name="Kaushik A."/>
        </authorList>
    </citation>
    <scope>NUCLEOTIDE SEQUENCE</scope>
    <source>
        <strain evidence="1">AG2-2IIIB</strain>
    </source>
</reference>
<proteinExistence type="predicted"/>
<comment type="caution">
    <text evidence="1">The sequence shown here is derived from an EMBL/GenBank/DDBJ whole genome shotgun (WGS) entry which is preliminary data.</text>
</comment>
<dbReference type="EMBL" id="CAJMWT010009505">
    <property type="protein sequence ID" value="CAE6538683.1"/>
    <property type="molecule type" value="Genomic_DNA"/>
</dbReference>
<evidence type="ECO:0000313" key="2">
    <source>
        <dbReference type="Proteomes" id="UP000663843"/>
    </source>
</evidence>
<organism evidence="1 2">
    <name type="scientific">Rhizoctonia solani</name>
    <dbReference type="NCBI Taxonomy" id="456999"/>
    <lineage>
        <taxon>Eukaryota</taxon>
        <taxon>Fungi</taxon>
        <taxon>Dikarya</taxon>
        <taxon>Basidiomycota</taxon>
        <taxon>Agaricomycotina</taxon>
        <taxon>Agaricomycetes</taxon>
        <taxon>Cantharellales</taxon>
        <taxon>Ceratobasidiaceae</taxon>
        <taxon>Rhizoctonia</taxon>
    </lineage>
</organism>
<dbReference type="AlphaFoldDB" id="A0A8H3HV93"/>
<dbReference type="Proteomes" id="UP000663843">
    <property type="component" value="Unassembled WGS sequence"/>
</dbReference>
<protein>
    <submittedName>
        <fullName evidence="1">Uncharacterized protein</fullName>
    </submittedName>
</protein>
<name>A0A8H3HV93_9AGAM</name>
<sequence>MIDIYKNWGGKFGTLNPDDLNDIFHARRAMFRHLIPGPIRVRIAGTKTAKGVVFFVGKPNCPILDPLVPYTCPNNGGDVYVMKFNNKLSRLDLLKFMQSDTEGDRHPLTIHDILPEQRHPLG</sequence>
<accession>A0A8H3HV93</accession>
<evidence type="ECO:0000313" key="1">
    <source>
        <dbReference type="EMBL" id="CAE6538683.1"/>
    </source>
</evidence>